<reference evidence="1 2" key="1">
    <citation type="submission" date="2017-09" db="EMBL/GenBank/DDBJ databases">
        <title>Large-scale bioinformatics analysis of Bacillus genomes uncovers conserved roles of natural products in bacterial physiology.</title>
        <authorList>
            <consortium name="Agbiome Team Llc"/>
            <person name="Bleich R.M."/>
            <person name="Grubbs K.J."/>
            <person name="Santa Maria K.C."/>
            <person name="Allen S.E."/>
            <person name="Farag S."/>
            <person name="Shank E.A."/>
            <person name="Bowers A."/>
        </authorList>
    </citation>
    <scope>NUCLEOTIDE SEQUENCE [LARGE SCALE GENOMIC DNA]</scope>
    <source>
        <strain evidence="1 2">AFS040105</strain>
    </source>
</reference>
<dbReference type="RefSeq" id="WP_098882988.1">
    <property type="nucleotide sequence ID" value="NZ_NUMG01000040.1"/>
</dbReference>
<dbReference type="AlphaFoldDB" id="A0A2C1LGY6"/>
<accession>A0A2C1LGY6</accession>
<dbReference type="EMBL" id="NUMG01000040">
    <property type="protein sequence ID" value="PGT97717.1"/>
    <property type="molecule type" value="Genomic_DNA"/>
</dbReference>
<comment type="caution">
    <text evidence="1">The sequence shown here is derived from an EMBL/GenBank/DDBJ whole genome shotgun (WGS) entry which is preliminary data.</text>
</comment>
<protein>
    <submittedName>
        <fullName evidence="1">Uncharacterized protein</fullName>
    </submittedName>
</protein>
<evidence type="ECO:0000313" key="1">
    <source>
        <dbReference type="EMBL" id="PGT97717.1"/>
    </source>
</evidence>
<proteinExistence type="predicted"/>
<gene>
    <name evidence="1" type="ORF">COD19_24490</name>
</gene>
<evidence type="ECO:0000313" key="2">
    <source>
        <dbReference type="Proteomes" id="UP000225766"/>
    </source>
</evidence>
<name>A0A2C1LGY6_BACCE</name>
<sequence length="370" mass="42980">MNQEFTLAELVKKYGTKAQKASLKRNKGNLTGKEFILLIKSVEQEWESYTVEGRGSKRIITCSGKRSKKAKRIDNRSNNGKGQLVGEFELNSLVVNYLIQNDNKVRPMSATKWIAELGIIDGKFFGALYGARGIHLEKLQEQFSKRVKNYNKADSDIEMLDEFLQISLKNMKSSLISVFNKLVKAKIIIYQKERWGCTIKNNHRKLTRNEIKEIASIRRILLTAHGIKGNDLFKTNKKEVKDFKKEFDEQLTERLGLKFDYDAHFCVLQDSDLGIRDYLDRLQEKGELEFTHRLTEEYAIIVTEMFKDMHSQHSLVLAKGREMNTTNKSDTARVKCLKIMKQYAPMWELLLKYFRCMSSMKSSSSRIKEN</sequence>
<dbReference type="Proteomes" id="UP000225766">
    <property type="component" value="Unassembled WGS sequence"/>
</dbReference>
<organism evidence="1 2">
    <name type="scientific">Bacillus cereus</name>
    <dbReference type="NCBI Taxonomy" id="1396"/>
    <lineage>
        <taxon>Bacteria</taxon>
        <taxon>Bacillati</taxon>
        <taxon>Bacillota</taxon>
        <taxon>Bacilli</taxon>
        <taxon>Bacillales</taxon>
        <taxon>Bacillaceae</taxon>
        <taxon>Bacillus</taxon>
        <taxon>Bacillus cereus group</taxon>
    </lineage>
</organism>